<dbReference type="InterPro" id="IPR016132">
    <property type="entry name" value="Phyto_chromo_attachment"/>
</dbReference>
<dbReference type="SMART" id="SM00065">
    <property type="entry name" value="GAF"/>
    <property type="match status" value="1"/>
</dbReference>
<dbReference type="Proteomes" id="UP000604661">
    <property type="component" value="Unassembled WGS sequence"/>
</dbReference>
<dbReference type="InterPro" id="IPR029016">
    <property type="entry name" value="GAF-like_dom_sf"/>
</dbReference>
<feature type="domain" description="Phytochrome chromophore attachment site" evidence="1">
    <location>
        <begin position="32"/>
        <end position="162"/>
    </location>
</feature>
<dbReference type="EMBL" id="JACJTE010000048">
    <property type="protein sequence ID" value="MBD2564370.1"/>
    <property type="molecule type" value="Genomic_DNA"/>
</dbReference>
<organism evidence="2 3">
    <name type="scientific">Nostoc linckia FACHB-391</name>
    <dbReference type="NCBI Taxonomy" id="2692906"/>
    <lineage>
        <taxon>Bacteria</taxon>
        <taxon>Bacillati</taxon>
        <taxon>Cyanobacteriota</taxon>
        <taxon>Cyanophyceae</taxon>
        <taxon>Nostocales</taxon>
        <taxon>Nostocaceae</taxon>
        <taxon>Nostoc</taxon>
    </lineage>
</organism>
<evidence type="ECO:0000313" key="3">
    <source>
        <dbReference type="Proteomes" id="UP000604661"/>
    </source>
</evidence>
<sequence>MQIHPHSEFNHSRDRREQGLQKLLDRLVKSIQRDELVRQTTNQLRESLQVDRVVLYYFYGQWEGQVTFESLSSQEFSILGSTGPDDCFNNEYAALYLAGRVKAIADIELEPIQPCHRDFLRNMQVRANLVAPIVTPKGLWGLLVAHHCQGPHDWSPSDIQMMQIGAQTLATDSNILES</sequence>
<evidence type="ECO:0000313" key="2">
    <source>
        <dbReference type="EMBL" id="MBD2564370.1"/>
    </source>
</evidence>
<comment type="caution">
    <text evidence="2">The sequence shown here is derived from an EMBL/GenBank/DDBJ whole genome shotgun (WGS) entry which is preliminary data.</text>
</comment>
<keyword evidence="3" id="KW-1185">Reference proteome</keyword>
<evidence type="ECO:0000259" key="1">
    <source>
        <dbReference type="PROSITE" id="PS50046"/>
    </source>
</evidence>
<dbReference type="PROSITE" id="PS50046">
    <property type="entry name" value="PHYTOCHROME_2"/>
    <property type="match status" value="1"/>
</dbReference>
<dbReference type="InterPro" id="IPR003018">
    <property type="entry name" value="GAF"/>
</dbReference>
<dbReference type="Pfam" id="PF01590">
    <property type="entry name" value="GAF"/>
    <property type="match status" value="1"/>
</dbReference>
<dbReference type="SUPFAM" id="SSF55781">
    <property type="entry name" value="GAF domain-like"/>
    <property type="match status" value="1"/>
</dbReference>
<proteinExistence type="predicted"/>
<protein>
    <submittedName>
        <fullName evidence="2">GAF domain-containing protein</fullName>
    </submittedName>
</protein>
<reference evidence="2 3" key="1">
    <citation type="journal article" date="2020" name="ISME J.">
        <title>Comparative genomics reveals insights into cyanobacterial evolution and habitat adaptation.</title>
        <authorList>
            <person name="Chen M.Y."/>
            <person name="Teng W.K."/>
            <person name="Zhao L."/>
            <person name="Hu C.X."/>
            <person name="Zhou Y.K."/>
            <person name="Han B.P."/>
            <person name="Song L.R."/>
            <person name="Shu W.S."/>
        </authorList>
    </citation>
    <scope>NUCLEOTIDE SEQUENCE [LARGE SCALE GENOMIC DNA]</scope>
    <source>
        <strain evidence="2 3">FACHB-391</strain>
    </source>
</reference>
<gene>
    <name evidence="2" type="ORF">H6G95_27945</name>
</gene>
<dbReference type="Gene3D" id="3.30.450.40">
    <property type="match status" value="1"/>
</dbReference>
<dbReference type="RefSeq" id="WP_190897129.1">
    <property type="nucleotide sequence ID" value="NZ_JACJTE010000048.1"/>
</dbReference>
<name>A0ABR8F691_NOSLI</name>
<accession>A0ABR8F691</accession>